<dbReference type="Proteomes" id="UP001595420">
    <property type="component" value="Unassembled WGS sequence"/>
</dbReference>
<dbReference type="PANTHER" id="PTHR43238:SF1">
    <property type="entry name" value="GDP-L-FUCOSE SYNTHASE"/>
    <property type="match status" value="1"/>
</dbReference>
<dbReference type="InterPro" id="IPR001509">
    <property type="entry name" value="Epimerase_deHydtase"/>
</dbReference>
<dbReference type="EMBL" id="JBHRSB010000007">
    <property type="protein sequence ID" value="MFC3002610.1"/>
    <property type="molecule type" value="Genomic_DNA"/>
</dbReference>
<reference evidence="3" key="1">
    <citation type="journal article" date="2019" name="Int. J. Syst. Evol. Microbiol.">
        <title>The Global Catalogue of Microorganisms (GCM) 10K type strain sequencing project: providing services to taxonomists for standard genome sequencing and annotation.</title>
        <authorList>
            <consortium name="The Broad Institute Genomics Platform"/>
            <consortium name="The Broad Institute Genome Sequencing Center for Infectious Disease"/>
            <person name="Wu L."/>
            <person name="Ma J."/>
        </authorList>
    </citation>
    <scope>NUCLEOTIDE SEQUENCE [LARGE SCALE GENOMIC DNA]</scope>
    <source>
        <strain evidence="3">CGMCC 1.16855</strain>
    </source>
</reference>
<feature type="domain" description="NAD-dependent epimerase/dehydratase" evidence="1">
    <location>
        <begin position="9"/>
        <end position="226"/>
    </location>
</feature>
<dbReference type="RefSeq" id="WP_216838711.1">
    <property type="nucleotide sequence ID" value="NZ_JAFNJS010000007.1"/>
</dbReference>
<evidence type="ECO:0000313" key="3">
    <source>
        <dbReference type="Proteomes" id="UP001595420"/>
    </source>
</evidence>
<gene>
    <name evidence="2" type="ORF">ACFOD3_22110</name>
</gene>
<sequence>MPYADSATIILGADGFLGRNLVERWQAEGWLVHAIGRAAGDLTDFAVVDRAFRDAPKAGRIFHAVTKQRTGQIQYAMQGELLRDNARIHLNVLDAWRSHQPQAKLVSLGSSCTYAEADHPTPEAEFGIGRPHPSVQGYALAKELLATGCEVFGKQYDMRWLHCVLATVYGPHAHTEDTRAHFMAAMIDRAIRTQASGATEFEVWGNPRTVRDLLHVHDQIDAIIAADDAFTDCVLNVTPNAPVEIGDCARAILAALRWDARIVSPPGSFQGAGYKSLDSSRFLAKTGWTPKLSVEQGVAQILAARQAGAAAR</sequence>
<dbReference type="Pfam" id="PF01370">
    <property type="entry name" value="Epimerase"/>
    <property type="match status" value="1"/>
</dbReference>
<protein>
    <submittedName>
        <fullName evidence="2">NAD-dependent epimerase/dehydratase family protein</fullName>
    </submittedName>
</protein>
<evidence type="ECO:0000313" key="2">
    <source>
        <dbReference type="EMBL" id="MFC3002610.1"/>
    </source>
</evidence>
<dbReference type="PANTHER" id="PTHR43238">
    <property type="entry name" value="GDP-L-FUCOSE SYNTHASE"/>
    <property type="match status" value="1"/>
</dbReference>
<comment type="caution">
    <text evidence="2">The sequence shown here is derived from an EMBL/GenBank/DDBJ whole genome shotgun (WGS) entry which is preliminary data.</text>
</comment>
<keyword evidence="3" id="KW-1185">Reference proteome</keyword>
<accession>A0ABV7C325</accession>
<proteinExistence type="predicted"/>
<evidence type="ECO:0000259" key="1">
    <source>
        <dbReference type="Pfam" id="PF01370"/>
    </source>
</evidence>
<name>A0ABV7C325_9PROT</name>
<organism evidence="2 3">
    <name type="scientific">Falsiroseomonas tokyonensis</name>
    <dbReference type="NCBI Taxonomy" id="430521"/>
    <lineage>
        <taxon>Bacteria</taxon>
        <taxon>Pseudomonadati</taxon>
        <taxon>Pseudomonadota</taxon>
        <taxon>Alphaproteobacteria</taxon>
        <taxon>Acetobacterales</taxon>
        <taxon>Roseomonadaceae</taxon>
        <taxon>Falsiroseomonas</taxon>
    </lineage>
</organism>